<dbReference type="InterPro" id="IPR051806">
    <property type="entry name" value="HAD-like_SPP"/>
</dbReference>
<dbReference type="SUPFAM" id="SSF56784">
    <property type="entry name" value="HAD-like"/>
    <property type="match status" value="1"/>
</dbReference>
<reference evidence="1" key="1">
    <citation type="submission" date="2020-05" db="EMBL/GenBank/DDBJ databases">
        <authorList>
            <person name="Chiriac C."/>
            <person name="Salcher M."/>
            <person name="Ghai R."/>
            <person name="Kavagutti S V."/>
        </authorList>
    </citation>
    <scope>NUCLEOTIDE SEQUENCE</scope>
</reference>
<dbReference type="InterPro" id="IPR006439">
    <property type="entry name" value="HAD-SF_hydro_IA"/>
</dbReference>
<organism evidence="1">
    <name type="scientific">freshwater metagenome</name>
    <dbReference type="NCBI Taxonomy" id="449393"/>
    <lineage>
        <taxon>unclassified sequences</taxon>
        <taxon>metagenomes</taxon>
        <taxon>ecological metagenomes</taxon>
    </lineage>
</organism>
<dbReference type="SFLD" id="SFLDS00003">
    <property type="entry name" value="Haloacid_Dehalogenase"/>
    <property type="match status" value="1"/>
</dbReference>
<name>A0A6J6I6U4_9ZZZZ</name>
<dbReference type="Gene3D" id="1.10.150.240">
    <property type="entry name" value="Putative phosphatase, domain 2"/>
    <property type="match status" value="1"/>
</dbReference>
<dbReference type="EMBL" id="CAEZVD010000058">
    <property type="protein sequence ID" value="CAB4622221.1"/>
    <property type="molecule type" value="Genomic_DNA"/>
</dbReference>
<dbReference type="GO" id="GO:0050308">
    <property type="term" value="F:sugar-phosphatase activity"/>
    <property type="evidence" value="ECO:0007669"/>
    <property type="project" value="TreeGrafter"/>
</dbReference>
<dbReference type="Gene3D" id="3.40.50.1000">
    <property type="entry name" value="HAD superfamily/HAD-like"/>
    <property type="match status" value="1"/>
</dbReference>
<dbReference type="PANTHER" id="PTHR43481">
    <property type="entry name" value="FRUCTOSE-1-PHOSPHATE PHOSPHATASE"/>
    <property type="match status" value="1"/>
</dbReference>
<dbReference type="InterPro" id="IPR023198">
    <property type="entry name" value="PGP-like_dom2"/>
</dbReference>
<evidence type="ECO:0000313" key="1">
    <source>
        <dbReference type="EMBL" id="CAB4622221.1"/>
    </source>
</evidence>
<dbReference type="PANTHER" id="PTHR43481:SF4">
    <property type="entry name" value="GLYCEROL-1-PHOSPHATE PHOSPHOHYDROLASE 1-RELATED"/>
    <property type="match status" value="1"/>
</dbReference>
<gene>
    <name evidence="1" type="ORF">UFOPK1909_00637</name>
</gene>
<dbReference type="AlphaFoldDB" id="A0A6J6I6U4"/>
<dbReference type="SFLD" id="SFLDG01129">
    <property type="entry name" value="C1.5:_HAD__Beta-PGM__Phosphata"/>
    <property type="match status" value="1"/>
</dbReference>
<sequence length="214" mass="22907">MKFFASGLLFDNDGVLVDSHEAARQGWQQWATEYAPHFDWDTPENAGVRAEDKVRSLVAAELFQKANNRINELEQNTAHLTEALPGALDLLSSLKAGTWTVCTSANANLGRARLLAAGLPVPAELVTGDDVQNGKPFPDPYLLGAKRLGLDPEDCVVFEDAIAGVEAGIEAGAGLVIGVTEKALHSAADIVIRDLSGITFDGETLFIPDKARLR</sequence>
<protein>
    <submittedName>
        <fullName evidence="1">Unannotated protein</fullName>
    </submittedName>
</protein>
<proteinExistence type="predicted"/>
<dbReference type="NCBIfam" id="TIGR01509">
    <property type="entry name" value="HAD-SF-IA-v3"/>
    <property type="match status" value="1"/>
</dbReference>
<dbReference type="InterPro" id="IPR036412">
    <property type="entry name" value="HAD-like_sf"/>
</dbReference>
<dbReference type="InterPro" id="IPR023214">
    <property type="entry name" value="HAD_sf"/>
</dbReference>
<dbReference type="Pfam" id="PF00702">
    <property type="entry name" value="Hydrolase"/>
    <property type="match status" value="1"/>
</dbReference>
<accession>A0A6J6I6U4</accession>